<keyword evidence="4 6" id="KW-0808">Transferase</keyword>
<comment type="similarity">
    <text evidence="2 6">Belongs to the class-I pyridoxal-phosphate-dependent aminotransferase family.</text>
</comment>
<sequence>MQLSKKAGNISPSITLEITAKANELKSQGIDVVSFGAGEPDFNTPENIIEAAIKAMKDGKTKYTPAGGILQLKETICNKFKNDNNLEYKPSQIIVSTGAKQSLANTFMAILNPGDEVLIPVPYWVSYPELVKLADGVPVFVNTDEKDNYKYTIESLNSALTSKTKAILLNSPNNPTGTIYNKEELVEIAEFAKENDLIIISDEIYEKLIYDGNEHISIASLSQDAYERTIVINGVSKTYAMTGWRLGYAAASEQIVKHMTSIQSHMTSNVNTIAQYASIEALNGPIEDLKNMVKEFESRRNFMIEKLNSIDGISIIKPNGAFYIMVNISEYLNTSLNGIKISNSLDFAKVLLEEEKVAVIPGSGFGLDNYVRLSYATSKEIIGKGIERISSFLNKLK</sequence>
<keyword evidence="3 6" id="KW-0032">Aminotransferase</keyword>
<dbReference type="InterPro" id="IPR004838">
    <property type="entry name" value="NHTrfase_class1_PyrdxlP-BS"/>
</dbReference>
<dbReference type="GO" id="GO:0006520">
    <property type="term" value="P:amino acid metabolic process"/>
    <property type="evidence" value="ECO:0007669"/>
    <property type="project" value="InterPro"/>
</dbReference>
<evidence type="ECO:0000256" key="1">
    <source>
        <dbReference type="ARBA" id="ARBA00001933"/>
    </source>
</evidence>
<evidence type="ECO:0000256" key="3">
    <source>
        <dbReference type="ARBA" id="ARBA00022576"/>
    </source>
</evidence>
<dbReference type="InterPro" id="IPR050596">
    <property type="entry name" value="AspAT/PAT-like"/>
</dbReference>
<dbReference type="GO" id="GO:0030170">
    <property type="term" value="F:pyridoxal phosphate binding"/>
    <property type="evidence" value="ECO:0007669"/>
    <property type="project" value="InterPro"/>
</dbReference>
<dbReference type="OrthoDB" id="9802328at2"/>
<keyword evidence="5" id="KW-0663">Pyridoxal phosphate</keyword>
<dbReference type="GO" id="GO:0008483">
    <property type="term" value="F:transaminase activity"/>
    <property type="evidence" value="ECO:0007669"/>
    <property type="project" value="UniProtKB-KW"/>
</dbReference>
<protein>
    <recommendedName>
        <fullName evidence="6">Aminotransferase</fullName>
        <ecNumber evidence="6">2.6.1.-</ecNumber>
    </recommendedName>
</protein>
<evidence type="ECO:0000259" key="7">
    <source>
        <dbReference type="Pfam" id="PF00155"/>
    </source>
</evidence>
<evidence type="ECO:0000313" key="9">
    <source>
        <dbReference type="Proteomes" id="UP000220840"/>
    </source>
</evidence>
<evidence type="ECO:0000256" key="2">
    <source>
        <dbReference type="ARBA" id="ARBA00007441"/>
    </source>
</evidence>
<dbReference type="FunFam" id="3.40.640.10:FF:000033">
    <property type="entry name" value="Aspartate aminotransferase"/>
    <property type="match status" value="1"/>
</dbReference>
<dbReference type="PANTHER" id="PTHR46383:SF1">
    <property type="entry name" value="ASPARTATE AMINOTRANSFERASE"/>
    <property type="match status" value="1"/>
</dbReference>
<dbReference type="InterPro" id="IPR015424">
    <property type="entry name" value="PyrdxlP-dep_Trfase"/>
</dbReference>
<comment type="cofactor">
    <cofactor evidence="1 6">
        <name>pyridoxal 5'-phosphate</name>
        <dbReference type="ChEBI" id="CHEBI:597326"/>
    </cofactor>
</comment>
<gene>
    <name evidence="8" type="ORF">CQ394_11295</name>
</gene>
<comment type="caution">
    <text evidence="8">The sequence shown here is derived from an EMBL/GenBank/DDBJ whole genome shotgun (WGS) entry which is preliminary data.</text>
</comment>
<dbReference type="EC" id="2.6.1.-" evidence="6"/>
<dbReference type="EMBL" id="PDCJ01000001">
    <property type="protein sequence ID" value="PEG32246.1"/>
    <property type="molecule type" value="Genomic_DNA"/>
</dbReference>
<evidence type="ECO:0000256" key="4">
    <source>
        <dbReference type="ARBA" id="ARBA00022679"/>
    </source>
</evidence>
<keyword evidence="9" id="KW-1185">Reference proteome</keyword>
<dbReference type="STRING" id="137838.GCA_001458595_03748"/>
<evidence type="ECO:0000256" key="6">
    <source>
        <dbReference type="RuleBase" id="RU000481"/>
    </source>
</evidence>
<dbReference type="PANTHER" id="PTHR46383">
    <property type="entry name" value="ASPARTATE AMINOTRANSFERASE"/>
    <property type="match status" value="1"/>
</dbReference>
<dbReference type="PRINTS" id="PR00753">
    <property type="entry name" value="ACCSYNTHASE"/>
</dbReference>
<dbReference type="InterPro" id="IPR015421">
    <property type="entry name" value="PyrdxlP-dep_Trfase_major"/>
</dbReference>
<dbReference type="Proteomes" id="UP000220840">
    <property type="component" value="Unassembled WGS sequence"/>
</dbReference>
<proteinExistence type="inferred from homology"/>
<reference evidence="8 9" key="1">
    <citation type="submission" date="2017-10" db="EMBL/GenBank/DDBJ databases">
        <title>Effective Description of Clostridium neonatale sp. nov. linked to necrotizing enterocolitis in neonates and a clarification of species assignable to the genus Clostridium (Prazmowski 1880) emend. Lawson and Rainey 2016.</title>
        <authorList>
            <person name="Bernard K."/>
            <person name="Burdz T."/>
            <person name="Wiebe D."/>
            <person name="Balcewich B."/>
            <person name="Alfa M."/>
            <person name="Bernier A.-M."/>
        </authorList>
    </citation>
    <scope>NUCLEOTIDE SEQUENCE [LARGE SCALE GENOMIC DNA]</scope>
    <source>
        <strain evidence="8 9">LCDC99A005</strain>
    </source>
</reference>
<dbReference type="AlphaFoldDB" id="A0A2A7MKN4"/>
<dbReference type="RefSeq" id="WP_058296392.1">
    <property type="nucleotide sequence ID" value="NZ_CAMRXG010000021.1"/>
</dbReference>
<dbReference type="InterPro" id="IPR015422">
    <property type="entry name" value="PyrdxlP-dep_Trfase_small"/>
</dbReference>
<dbReference type="CDD" id="cd00609">
    <property type="entry name" value="AAT_like"/>
    <property type="match status" value="1"/>
</dbReference>
<accession>A0A2A7MKN4</accession>
<dbReference type="PROSITE" id="PS00105">
    <property type="entry name" value="AA_TRANSFER_CLASS_1"/>
    <property type="match status" value="1"/>
</dbReference>
<organism evidence="8 9">
    <name type="scientific">Clostridium neonatale</name>
    <dbReference type="NCBI Taxonomy" id="137838"/>
    <lineage>
        <taxon>Bacteria</taxon>
        <taxon>Bacillati</taxon>
        <taxon>Bacillota</taxon>
        <taxon>Clostridia</taxon>
        <taxon>Eubacteriales</taxon>
        <taxon>Clostridiaceae</taxon>
        <taxon>Clostridium</taxon>
    </lineage>
</organism>
<dbReference type="Pfam" id="PF00155">
    <property type="entry name" value="Aminotran_1_2"/>
    <property type="match status" value="1"/>
</dbReference>
<evidence type="ECO:0000256" key="5">
    <source>
        <dbReference type="ARBA" id="ARBA00022898"/>
    </source>
</evidence>
<feature type="domain" description="Aminotransferase class I/classII large" evidence="7">
    <location>
        <begin position="31"/>
        <end position="389"/>
    </location>
</feature>
<dbReference type="InterPro" id="IPR004839">
    <property type="entry name" value="Aminotransferase_I/II_large"/>
</dbReference>
<dbReference type="SUPFAM" id="SSF53383">
    <property type="entry name" value="PLP-dependent transferases"/>
    <property type="match status" value="1"/>
</dbReference>
<dbReference type="Gene3D" id="3.90.1150.10">
    <property type="entry name" value="Aspartate Aminotransferase, domain 1"/>
    <property type="match status" value="1"/>
</dbReference>
<dbReference type="Gene3D" id="3.40.640.10">
    <property type="entry name" value="Type I PLP-dependent aspartate aminotransferase-like (Major domain)"/>
    <property type="match status" value="1"/>
</dbReference>
<name>A0A2A7MKN4_9CLOT</name>
<evidence type="ECO:0000313" key="8">
    <source>
        <dbReference type="EMBL" id="PEG32246.1"/>
    </source>
</evidence>